<sequence length="321" mass="35630">MATSSGAIPLINVDTFKRVLGLSVFAVVARPLWKWWAGPVVKAIFGKHIIGHIVCHRIRNSPEQIFLVQETETEVHLCGNVTSGTPDHEIELTPEGSMLQAGWRKLFVPAEESSESSDKHFSGRGHWPSMTRVTEAVCDQPTNGEFILSSPRVLVDCDTTCASAVDSWKAPYEITEDMRLRDQEMGFGRSRTELVKEFLQRNFEANKYYRFSGGESGADVFDRVASFGAQLQRDFETKPYVENCVIVSHRPVLRVLISLLSPKTADVDALLDLSSSAGVVVLKKKPPSGEYEYAVSRAFAHLQGVEILLKNFRSSLLGVSV</sequence>
<dbReference type="Pfam" id="PF00300">
    <property type="entry name" value="His_Phos_1"/>
    <property type="match status" value="1"/>
</dbReference>
<dbReference type="STRING" id="94643.A0A2A9MFT1"/>
<gene>
    <name evidence="1" type="ORF">BESB_059980</name>
</gene>
<dbReference type="EMBL" id="NWUJ01000005">
    <property type="protein sequence ID" value="PFH35111.1"/>
    <property type="molecule type" value="Genomic_DNA"/>
</dbReference>
<dbReference type="GeneID" id="40310926"/>
<dbReference type="OrthoDB" id="10261749at2759"/>
<dbReference type="AlphaFoldDB" id="A0A2A9MFT1"/>
<name>A0A2A9MFT1_BESBE</name>
<protein>
    <recommendedName>
        <fullName evidence="3">Phosphoglycerate mutase family protein</fullName>
    </recommendedName>
</protein>
<dbReference type="PANTHER" id="PTHR46192">
    <property type="entry name" value="BROAD-RANGE ACID PHOSPHATASE DET1"/>
    <property type="match status" value="1"/>
</dbReference>
<keyword evidence="2" id="KW-1185">Reference proteome</keyword>
<dbReference type="KEGG" id="bbes:BESB_059980"/>
<dbReference type="SUPFAM" id="SSF53254">
    <property type="entry name" value="Phosphoglycerate mutase-like"/>
    <property type="match status" value="1"/>
</dbReference>
<organism evidence="1 2">
    <name type="scientific">Besnoitia besnoiti</name>
    <name type="common">Apicomplexan protozoan</name>
    <dbReference type="NCBI Taxonomy" id="94643"/>
    <lineage>
        <taxon>Eukaryota</taxon>
        <taxon>Sar</taxon>
        <taxon>Alveolata</taxon>
        <taxon>Apicomplexa</taxon>
        <taxon>Conoidasida</taxon>
        <taxon>Coccidia</taxon>
        <taxon>Eucoccidiorida</taxon>
        <taxon>Eimeriorina</taxon>
        <taxon>Sarcocystidae</taxon>
        <taxon>Besnoitia</taxon>
    </lineage>
</organism>
<dbReference type="Proteomes" id="UP000224006">
    <property type="component" value="Chromosome V"/>
</dbReference>
<evidence type="ECO:0000313" key="1">
    <source>
        <dbReference type="EMBL" id="PFH35111.1"/>
    </source>
</evidence>
<dbReference type="VEuPathDB" id="ToxoDB:BESB_059980"/>
<accession>A0A2A9MFT1</accession>
<evidence type="ECO:0008006" key="3">
    <source>
        <dbReference type="Google" id="ProtNLM"/>
    </source>
</evidence>
<reference evidence="1 2" key="1">
    <citation type="submission" date="2017-09" db="EMBL/GenBank/DDBJ databases">
        <title>Genome sequencing of Besnoitia besnoiti strain Bb-Ger1.</title>
        <authorList>
            <person name="Schares G."/>
            <person name="Venepally P."/>
            <person name="Lorenzi H.A."/>
        </authorList>
    </citation>
    <scope>NUCLEOTIDE SEQUENCE [LARGE SCALE GENOMIC DNA]</scope>
    <source>
        <strain evidence="1 2">Bb-Ger1</strain>
    </source>
</reference>
<dbReference type="InterPro" id="IPR013078">
    <property type="entry name" value="His_Pase_superF_clade-1"/>
</dbReference>
<dbReference type="Gene3D" id="3.40.50.1240">
    <property type="entry name" value="Phosphoglycerate mutase-like"/>
    <property type="match status" value="1"/>
</dbReference>
<dbReference type="RefSeq" id="XP_029219120.1">
    <property type="nucleotide sequence ID" value="XM_029364412.1"/>
</dbReference>
<dbReference type="InterPro" id="IPR052765">
    <property type="entry name" value="PGM-Related"/>
</dbReference>
<dbReference type="InterPro" id="IPR029033">
    <property type="entry name" value="His_PPase_superfam"/>
</dbReference>
<proteinExistence type="predicted"/>
<evidence type="ECO:0000313" key="2">
    <source>
        <dbReference type="Proteomes" id="UP000224006"/>
    </source>
</evidence>
<comment type="caution">
    <text evidence="1">The sequence shown here is derived from an EMBL/GenBank/DDBJ whole genome shotgun (WGS) entry which is preliminary data.</text>
</comment>